<dbReference type="SUPFAM" id="SSF50630">
    <property type="entry name" value="Acid proteases"/>
    <property type="match status" value="1"/>
</dbReference>
<sequence>MVLGAVFLPAVVFCRFPNLERAFPVYRRIMKGGIVDFPVESAYNPYTVGCSNYQSGDLTKPDRADDGIFGFGQDGLSVVSQLPPKGFNSNF</sequence>
<protein>
    <submittedName>
        <fullName evidence="1">Uncharacterized protein</fullName>
    </submittedName>
</protein>
<reference evidence="1 2" key="1">
    <citation type="journal article" date="2020" name="Mol. Biol. Evol.">
        <title>Distinct Expression and Methylation Patterns for Genes with Different Fates following a Single Whole-Genome Duplication in Flowering Plants.</title>
        <authorList>
            <person name="Shi T."/>
            <person name="Rahmani R.S."/>
            <person name="Gugger P.F."/>
            <person name="Wang M."/>
            <person name="Li H."/>
            <person name="Zhang Y."/>
            <person name="Li Z."/>
            <person name="Wang Q."/>
            <person name="Van de Peer Y."/>
            <person name="Marchal K."/>
            <person name="Chen J."/>
        </authorList>
    </citation>
    <scope>NUCLEOTIDE SEQUENCE [LARGE SCALE GENOMIC DNA]</scope>
    <source>
        <tissue evidence="1">Leaf</tissue>
    </source>
</reference>
<comment type="caution">
    <text evidence="1">The sequence shown here is derived from an EMBL/GenBank/DDBJ whole genome shotgun (WGS) entry which is preliminary data.</text>
</comment>
<accession>A0A823A135</accession>
<dbReference type="AlphaFoldDB" id="A0A823A135"/>
<dbReference type="EMBL" id="DUZY01000008">
    <property type="protein sequence ID" value="DAD48736.1"/>
    <property type="molecule type" value="Genomic_DNA"/>
</dbReference>
<keyword evidence="2" id="KW-1185">Reference proteome</keyword>
<dbReference type="InterPro" id="IPR021109">
    <property type="entry name" value="Peptidase_aspartic_dom_sf"/>
</dbReference>
<evidence type="ECO:0000313" key="2">
    <source>
        <dbReference type="Proteomes" id="UP000607653"/>
    </source>
</evidence>
<evidence type="ECO:0000313" key="1">
    <source>
        <dbReference type="EMBL" id="DAD48736.1"/>
    </source>
</evidence>
<dbReference type="Gene3D" id="2.40.70.10">
    <property type="entry name" value="Acid Proteases"/>
    <property type="match status" value="1"/>
</dbReference>
<gene>
    <name evidence="1" type="ORF">HUJ06_018673</name>
</gene>
<name>A0A823A135_NELNU</name>
<organism evidence="1 2">
    <name type="scientific">Nelumbo nucifera</name>
    <name type="common">Sacred lotus</name>
    <dbReference type="NCBI Taxonomy" id="4432"/>
    <lineage>
        <taxon>Eukaryota</taxon>
        <taxon>Viridiplantae</taxon>
        <taxon>Streptophyta</taxon>
        <taxon>Embryophyta</taxon>
        <taxon>Tracheophyta</taxon>
        <taxon>Spermatophyta</taxon>
        <taxon>Magnoliopsida</taxon>
        <taxon>Proteales</taxon>
        <taxon>Nelumbonaceae</taxon>
        <taxon>Nelumbo</taxon>
    </lineage>
</organism>
<proteinExistence type="predicted"/>
<dbReference type="Proteomes" id="UP000607653">
    <property type="component" value="Unassembled WGS sequence"/>
</dbReference>